<comment type="caution">
    <text evidence="1">The sequence shown here is derived from an EMBL/GenBank/DDBJ whole genome shotgun (WGS) entry which is preliminary data.</text>
</comment>
<name>A0A5R9C720_9LACT</name>
<dbReference type="RefSeq" id="WP_138470976.1">
    <property type="nucleotide sequence ID" value="NZ_VBTE01000005.1"/>
</dbReference>
<evidence type="ECO:0000313" key="1">
    <source>
        <dbReference type="EMBL" id="TLQ08815.1"/>
    </source>
</evidence>
<dbReference type="Proteomes" id="UP000307201">
    <property type="component" value="Unassembled WGS sequence"/>
</dbReference>
<sequence length="131" mass="14641">MTAEINTQEHIITILTNEGNAPAVGFIAKVNQFPVSLFPKPKGMQGVELVVSDIKTGVKLQGLYITLPEFWMADTKDKALDLFTEKLEQFKTFMTPEMIEQIKVKRAAYPEVPKPKLTAVSIEDWMKGAGE</sequence>
<accession>A0A5R9C720</accession>
<dbReference type="EMBL" id="VBTE01000005">
    <property type="protein sequence ID" value="TLQ08815.1"/>
    <property type="molecule type" value="Genomic_DNA"/>
</dbReference>
<gene>
    <name evidence="1" type="ORF">FEZ48_02720</name>
</gene>
<dbReference type="AlphaFoldDB" id="A0A5R9C720"/>
<evidence type="ECO:0000313" key="2">
    <source>
        <dbReference type="Proteomes" id="UP000307201"/>
    </source>
</evidence>
<organism evidence="1 2">
    <name type="scientific">Marinilactibacillus psychrotolerans</name>
    <dbReference type="NCBI Taxonomy" id="191770"/>
    <lineage>
        <taxon>Bacteria</taxon>
        <taxon>Bacillati</taxon>
        <taxon>Bacillota</taxon>
        <taxon>Bacilli</taxon>
        <taxon>Lactobacillales</taxon>
        <taxon>Carnobacteriaceae</taxon>
        <taxon>Marinilactibacillus</taxon>
    </lineage>
</organism>
<protein>
    <submittedName>
        <fullName evidence="1">Uncharacterized protein</fullName>
    </submittedName>
</protein>
<proteinExistence type="predicted"/>
<reference evidence="1 2" key="1">
    <citation type="submission" date="2019-05" db="EMBL/GenBank/DDBJ databases">
        <title>The metagenome of a microbial culture collection derived from dairy environment covers the genomic content of the human microbiome.</title>
        <authorList>
            <person name="Roder T."/>
            <person name="Wuthrich D."/>
            <person name="Sattari Z."/>
            <person name="Von Ah U."/>
            <person name="Bar C."/>
            <person name="Ronchi F."/>
            <person name="Macpherson A.J."/>
            <person name="Ganal-Vonarburg S.C."/>
            <person name="Bruggmann R."/>
            <person name="Vergeres G."/>
        </authorList>
    </citation>
    <scope>NUCLEOTIDE SEQUENCE [LARGE SCALE GENOMIC DNA]</scope>
    <source>
        <strain evidence="1 2">FAM 24235</strain>
    </source>
</reference>